<organism evidence="1 2">
    <name type="scientific">Vineibacter terrae</name>
    <dbReference type="NCBI Taxonomy" id="2586908"/>
    <lineage>
        <taxon>Bacteria</taxon>
        <taxon>Pseudomonadati</taxon>
        <taxon>Pseudomonadota</taxon>
        <taxon>Alphaproteobacteria</taxon>
        <taxon>Hyphomicrobiales</taxon>
        <taxon>Vineibacter</taxon>
    </lineage>
</organism>
<proteinExistence type="predicted"/>
<sequence>MDKGETELLTPSKMIVIAGAMALLGACAERFGPDSGTFPVAAIRADMATLNLVPADFDRILEPVPSFYRWAPQDVPVALVMGAGLDRACARKTSALLDQSLAELSRDSGIRFTRAADPAQAKILLELAAAPAAEKAFREAAPLNLTETLRNPPTEGPKRWEAWQLSDTSKKTIERAYVFDGKHYTENSSRNPRLNACKPFDFPQFLRYASWKLEIAPLNWGLEKQYTEAQLLTYDRMLLRIVNASAVAPGASGREVAFRLKRALQ</sequence>
<reference evidence="1 2" key="1">
    <citation type="submission" date="2019-06" db="EMBL/GenBank/DDBJ databases">
        <title>New taxonomy in bacterial strain CC-CFT640, isolated from vineyard.</title>
        <authorList>
            <person name="Lin S.-Y."/>
            <person name="Tsai C.-F."/>
            <person name="Young C.-C."/>
        </authorList>
    </citation>
    <scope>NUCLEOTIDE SEQUENCE [LARGE SCALE GENOMIC DNA]</scope>
    <source>
        <strain evidence="1 2">CC-CFT640</strain>
    </source>
</reference>
<dbReference type="EMBL" id="VDUZ01000055">
    <property type="protein sequence ID" value="TXL70675.1"/>
    <property type="molecule type" value="Genomic_DNA"/>
</dbReference>
<keyword evidence="2" id="KW-1185">Reference proteome</keyword>
<dbReference type="Proteomes" id="UP000321638">
    <property type="component" value="Unassembled WGS sequence"/>
</dbReference>
<dbReference type="RefSeq" id="WP_147851352.1">
    <property type="nucleotide sequence ID" value="NZ_VDUZ01000055.1"/>
</dbReference>
<dbReference type="AlphaFoldDB" id="A0A5C8PA72"/>
<comment type="caution">
    <text evidence="1">The sequence shown here is derived from an EMBL/GenBank/DDBJ whole genome shotgun (WGS) entry which is preliminary data.</text>
</comment>
<name>A0A5C8PA72_9HYPH</name>
<evidence type="ECO:0000313" key="2">
    <source>
        <dbReference type="Proteomes" id="UP000321638"/>
    </source>
</evidence>
<dbReference type="PROSITE" id="PS51257">
    <property type="entry name" value="PROKAR_LIPOPROTEIN"/>
    <property type="match status" value="1"/>
</dbReference>
<accession>A0A5C8PA72</accession>
<gene>
    <name evidence="1" type="ORF">FHP25_33430</name>
</gene>
<protein>
    <submittedName>
        <fullName evidence="1">Uncharacterized protein</fullName>
    </submittedName>
</protein>
<dbReference type="OrthoDB" id="7375132at2"/>
<evidence type="ECO:0000313" key="1">
    <source>
        <dbReference type="EMBL" id="TXL70675.1"/>
    </source>
</evidence>